<accession>A0ABR3GKF8</accession>
<dbReference type="EMBL" id="JBBBZM010000050">
    <property type="protein sequence ID" value="KAL0636411.1"/>
    <property type="molecule type" value="Genomic_DNA"/>
</dbReference>
<gene>
    <name evidence="1" type="ORF">Q9L58_004560</name>
</gene>
<protein>
    <submittedName>
        <fullName evidence="1">Uncharacterized protein</fullName>
    </submittedName>
</protein>
<keyword evidence="2" id="KW-1185">Reference proteome</keyword>
<proteinExistence type="predicted"/>
<dbReference type="Proteomes" id="UP001447188">
    <property type="component" value="Unassembled WGS sequence"/>
</dbReference>
<comment type="caution">
    <text evidence="1">The sequence shown here is derived from an EMBL/GenBank/DDBJ whole genome shotgun (WGS) entry which is preliminary data.</text>
</comment>
<name>A0ABR3GKF8_9PEZI</name>
<evidence type="ECO:0000313" key="1">
    <source>
        <dbReference type="EMBL" id="KAL0636411.1"/>
    </source>
</evidence>
<sequence>MDSIASIRPTLISRSFSRPGRQKIKVDNFCLTILDWRFKTHYDPAYSHSEDWETDRGAYGLTLGTLERFFDSLNPNSITSLDLDFDIRYSRFPEKDLGGGPIALRQSQSIKALRLARMRCSSFKLWRMLIDMGNAGFVPEALKLVDLIVQDSSAESRMFPGWSFAPSFWRDLRSFELSRFDEMFPLVSAMVEAKVLPNSDDSRSRRSVTFSSSDLEDLNLSYEGKHLGPEESYMPFFTHLLPSLGPGLTSLKLLDTDLRMGAQARAGMIRYPRGTVLPRSPLESLTGLKTLVLVGDVSIWLLSDRARDVMRVMRSTITEVDICLSAKDIRDSNLSKIFTPCEKLERLIIRTWDKIIQVDHHQGTSNAPELWIEYPPLLTNARFFHTSLWPICARLTPQGVRHYLKKCKRGTGAGSSRMVLKEFGFSKAFCTDPSSKQWTEVQDFMRHRGGRFLPMVSISKGKSWDEGIPFPE</sequence>
<reference evidence="1 2" key="1">
    <citation type="submission" date="2024-02" db="EMBL/GenBank/DDBJ databases">
        <title>Discinaceae phylogenomics.</title>
        <authorList>
            <person name="Dirks A.C."/>
            <person name="James T.Y."/>
        </authorList>
    </citation>
    <scope>NUCLEOTIDE SEQUENCE [LARGE SCALE GENOMIC DNA]</scope>
    <source>
        <strain evidence="1 2">ACD0624</strain>
    </source>
</reference>
<evidence type="ECO:0000313" key="2">
    <source>
        <dbReference type="Proteomes" id="UP001447188"/>
    </source>
</evidence>
<organism evidence="1 2">
    <name type="scientific">Discina gigas</name>
    <dbReference type="NCBI Taxonomy" id="1032678"/>
    <lineage>
        <taxon>Eukaryota</taxon>
        <taxon>Fungi</taxon>
        <taxon>Dikarya</taxon>
        <taxon>Ascomycota</taxon>
        <taxon>Pezizomycotina</taxon>
        <taxon>Pezizomycetes</taxon>
        <taxon>Pezizales</taxon>
        <taxon>Discinaceae</taxon>
        <taxon>Discina</taxon>
    </lineage>
</organism>